<dbReference type="OrthoDB" id="199137at2157"/>
<evidence type="ECO:0000313" key="6">
    <source>
        <dbReference type="Proteomes" id="UP000296733"/>
    </source>
</evidence>
<protein>
    <recommendedName>
        <fullName evidence="2">Halobacterial output domain-containing protein</fullName>
    </recommendedName>
</protein>
<dbReference type="EMBL" id="FNVN01000001">
    <property type="protein sequence ID" value="SEF79278.1"/>
    <property type="molecule type" value="Genomic_DNA"/>
</dbReference>
<evidence type="ECO:0000313" key="4">
    <source>
        <dbReference type="EMBL" id="SEF79278.1"/>
    </source>
</evidence>
<dbReference type="InterPro" id="IPR040624">
    <property type="entry name" value="HalOD1"/>
</dbReference>
<evidence type="ECO:0000256" key="1">
    <source>
        <dbReference type="SAM" id="MobiDB-lite"/>
    </source>
</evidence>
<organism evidence="4 5">
    <name type="scientific">Halobellus limi</name>
    <dbReference type="NCBI Taxonomy" id="699433"/>
    <lineage>
        <taxon>Archaea</taxon>
        <taxon>Methanobacteriati</taxon>
        <taxon>Methanobacteriota</taxon>
        <taxon>Stenosarchaea group</taxon>
        <taxon>Halobacteria</taxon>
        <taxon>Halobacteriales</taxon>
        <taxon>Haloferacaceae</taxon>
        <taxon>Halobellus</taxon>
    </lineage>
</organism>
<accession>A0A1H5UXZ6</accession>
<dbReference type="RefSeq" id="WP_103990499.1">
    <property type="nucleotide sequence ID" value="NZ_CP031311.1"/>
</dbReference>
<feature type="domain" description="Halobacterial output" evidence="2">
    <location>
        <begin position="34"/>
        <end position="101"/>
    </location>
</feature>
<dbReference type="KEGG" id="hlm:DV707_04005"/>
<reference evidence="3 6" key="2">
    <citation type="journal article" date="2019" name="Nat. Commun.">
        <title>A new type of DNA phosphorothioation-based antiviral system in archaea.</title>
        <authorList>
            <person name="Xiong L."/>
            <person name="Liu S."/>
            <person name="Chen S."/>
            <person name="Xiao Y."/>
            <person name="Zhu B."/>
            <person name="Gao Y."/>
            <person name="Zhang Y."/>
            <person name="Chen B."/>
            <person name="Luo J."/>
            <person name="Deng Z."/>
            <person name="Chen X."/>
            <person name="Wang L."/>
            <person name="Chen S."/>
        </authorList>
    </citation>
    <scope>NUCLEOTIDE SEQUENCE [LARGE SCALE GENOMIC DNA]</scope>
    <source>
        <strain evidence="3 6">CGMCC 1.10331</strain>
    </source>
</reference>
<dbReference type="EMBL" id="CP031311">
    <property type="protein sequence ID" value="QCC46901.1"/>
    <property type="molecule type" value="Genomic_DNA"/>
</dbReference>
<evidence type="ECO:0000313" key="5">
    <source>
        <dbReference type="Proteomes" id="UP000236740"/>
    </source>
</evidence>
<keyword evidence="5" id="KW-1185">Reference proteome</keyword>
<dbReference type="AlphaFoldDB" id="A0A1H5UXZ6"/>
<name>A0A1H5UXZ6_9EURY</name>
<feature type="compositionally biased region" description="Polar residues" evidence="1">
    <location>
        <begin position="14"/>
        <end position="31"/>
    </location>
</feature>
<dbReference type="Pfam" id="PF18545">
    <property type="entry name" value="HalOD1"/>
    <property type="match status" value="1"/>
</dbReference>
<proteinExistence type="predicted"/>
<evidence type="ECO:0000313" key="3">
    <source>
        <dbReference type="EMBL" id="QCC46901.1"/>
    </source>
</evidence>
<evidence type="ECO:0000259" key="2">
    <source>
        <dbReference type="Pfam" id="PF18545"/>
    </source>
</evidence>
<dbReference type="Proteomes" id="UP000296733">
    <property type="component" value="Chromosome"/>
</dbReference>
<reference evidence="4 5" key="1">
    <citation type="submission" date="2016-10" db="EMBL/GenBank/DDBJ databases">
        <authorList>
            <person name="de Groot N.N."/>
        </authorList>
    </citation>
    <scope>NUCLEOTIDE SEQUENCE [LARGE SCALE GENOMIC DNA]</scope>
    <source>
        <strain evidence="4 5">CGMCC 1.10331</strain>
    </source>
</reference>
<dbReference type="Proteomes" id="UP000236740">
    <property type="component" value="Unassembled WGS sequence"/>
</dbReference>
<sequence length="112" mass="11669">MCDDTDQIGDSDTVDQPANTDARSTTVRHNWEQSTLPSVAIVEAVAAATDRATTDLPPLQETVDSGALDTLLDGQSPPVTVSFRYAGTGVSVSGDGSIEVRVDGRFLGTDDG</sequence>
<feature type="region of interest" description="Disordered" evidence="1">
    <location>
        <begin position="1"/>
        <end position="31"/>
    </location>
</feature>
<feature type="compositionally biased region" description="Acidic residues" evidence="1">
    <location>
        <begin position="1"/>
        <end position="13"/>
    </location>
</feature>
<gene>
    <name evidence="3" type="ORF">DV707_04005</name>
    <name evidence="4" type="ORF">SAMN04488133_0755</name>
</gene>
<dbReference type="GeneID" id="39857223"/>